<dbReference type="Pfam" id="PF03306">
    <property type="entry name" value="AAL_decarboxy"/>
    <property type="match status" value="1"/>
</dbReference>
<evidence type="ECO:0000313" key="11">
    <source>
        <dbReference type="Proteomes" id="UP000051790"/>
    </source>
</evidence>
<dbReference type="PATRIC" id="fig|1423769.4.peg.3045"/>
<dbReference type="InterPro" id="IPR005128">
    <property type="entry name" value="Acetolactate_a_deCO2ase"/>
</dbReference>
<dbReference type="Gene3D" id="3.30.1330.80">
    <property type="entry name" value="Hypothetical protein, similar to alpha- acetolactate decarboxylase, domain 2"/>
    <property type="match status" value="2"/>
</dbReference>
<evidence type="ECO:0000256" key="1">
    <source>
        <dbReference type="ARBA" id="ARBA00001784"/>
    </source>
</evidence>
<name>A0A0R1PYM4_9LACO</name>
<dbReference type="RefSeq" id="WP_054718952.1">
    <property type="nucleotide sequence ID" value="NZ_AZEU01000315.1"/>
</dbReference>
<gene>
    <name evidence="10" type="ORF">FD01_GL002823</name>
</gene>
<dbReference type="GO" id="GO:0045151">
    <property type="term" value="P:acetoin biosynthetic process"/>
    <property type="evidence" value="ECO:0007669"/>
    <property type="project" value="UniProtKB-UniRule"/>
</dbReference>
<keyword evidence="8 9" id="KW-0456">Lyase</keyword>
<dbReference type="PROSITE" id="PS00018">
    <property type="entry name" value="EF_HAND_1"/>
    <property type="match status" value="1"/>
</dbReference>
<comment type="pathway">
    <text evidence="2 9">Polyol metabolism; (R,R)-butane-2,3-diol biosynthesis; (R,R)-butane-2,3-diol from pyruvate: step 2/3.</text>
</comment>
<evidence type="ECO:0000313" key="10">
    <source>
        <dbReference type="EMBL" id="KRL37641.1"/>
    </source>
</evidence>
<proteinExistence type="inferred from homology"/>
<keyword evidence="7 9" id="KW-0005">Acetoin biosynthesis</keyword>
<dbReference type="PANTHER" id="PTHR35524:SF1">
    <property type="entry name" value="ALPHA-ACETOLACTATE DECARBOXYLASE"/>
    <property type="match status" value="1"/>
</dbReference>
<comment type="caution">
    <text evidence="10">The sequence shown here is derived from an EMBL/GenBank/DDBJ whole genome shotgun (WGS) entry which is preliminary data.</text>
</comment>
<dbReference type="PIRSF" id="PIRSF001332">
    <property type="entry name" value="Acetolac_decarb"/>
    <property type="match status" value="1"/>
</dbReference>
<dbReference type="InterPro" id="IPR018247">
    <property type="entry name" value="EF_Hand_1_Ca_BS"/>
</dbReference>
<comment type="catalytic activity">
    <reaction evidence="1 9">
        <text>(2S)-2-acetolactate + H(+) = (R)-acetoin + CO2</text>
        <dbReference type="Rhea" id="RHEA:21580"/>
        <dbReference type="ChEBI" id="CHEBI:15378"/>
        <dbReference type="ChEBI" id="CHEBI:15686"/>
        <dbReference type="ChEBI" id="CHEBI:16526"/>
        <dbReference type="ChEBI" id="CHEBI:58476"/>
        <dbReference type="EC" id="4.1.1.5"/>
    </reaction>
</comment>
<organism evidence="10 11">
    <name type="scientific">Lacticaseibacillus manihotivorans DSM 13343 = JCM 12514</name>
    <dbReference type="NCBI Taxonomy" id="1423769"/>
    <lineage>
        <taxon>Bacteria</taxon>
        <taxon>Bacillati</taxon>
        <taxon>Bacillota</taxon>
        <taxon>Bacilli</taxon>
        <taxon>Lactobacillales</taxon>
        <taxon>Lactobacillaceae</taxon>
        <taxon>Lacticaseibacillus</taxon>
    </lineage>
</organism>
<dbReference type="Proteomes" id="UP000051790">
    <property type="component" value="Unassembled WGS sequence"/>
</dbReference>
<evidence type="ECO:0000256" key="6">
    <source>
        <dbReference type="ARBA" id="ARBA00022793"/>
    </source>
</evidence>
<evidence type="ECO:0000256" key="4">
    <source>
        <dbReference type="ARBA" id="ARBA00013204"/>
    </source>
</evidence>
<dbReference type="EC" id="4.1.1.5" evidence="4 9"/>
<dbReference type="GO" id="GO:0047605">
    <property type="term" value="F:acetolactate decarboxylase activity"/>
    <property type="evidence" value="ECO:0007669"/>
    <property type="project" value="UniProtKB-UniRule"/>
</dbReference>
<reference evidence="10 11" key="1">
    <citation type="journal article" date="2015" name="Genome Announc.">
        <title>Expanding the biotechnology potential of lactobacilli through comparative genomics of 213 strains and associated genera.</title>
        <authorList>
            <person name="Sun Z."/>
            <person name="Harris H.M."/>
            <person name="McCann A."/>
            <person name="Guo C."/>
            <person name="Argimon S."/>
            <person name="Zhang W."/>
            <person name="Yang X."/>
            <person name="Jeffery I.B."/>
            <person name="Cooney J.C."/>
            <person name="Kagawa T.F."/>
            <person name="Liu W."/>
            <person name="Song Y."/>
            <person name="Salvetti E."/>
            <person name="Wrobel A."/>
            <person name="Rasinkangas P."/>
            <person name="Parkhill J."/>
            <person name="Rea M.C."/>
            <person name="O'Sullivan O."/>
            <person name="Ritari J."/>
            <person name="Douillard F.P."/>
            <person name="Paul Ross R."/>
            <person name="Yang R."/>
            <person name="Briner A.E."/>
            <person name="Felis G.E."/>
            <person name="de Vos W.M."/>
            <person name="Barrangou R."/>
            <person name="Klaenhammer T.R."/>
            <person name="Caufield P.W."/>
            <person name="Cui Y."/>
            <person name="Zhang H."/>
            <person name="O'Toole P.W."/>
        </authorList>
    </citation>
    <scope>NUCLEOTIDE SEQUENCE [LARGE SCALE GENOMIC DNA]</scope>
    <source>
        <strain evidence="10 11">DSM 13343</strain>
    </source>
</reference>
<dbReference type="SUPFAM" id="SSF117856">
    <property type="entry name" value="AF0104/ALDC/Ptd012-like"/>
    <property type="match status" value="1"/>
</dbReference>
<dbReference type="UniPathway" id="UPA00626">
    <property type="reaction ID" value="UER00678"/>
</dbReference>
<dbReference type="AlphaFoldDB" id="A0A0R1PYM4"/>
<dbReference type="CDD" id="cd17299">
    <property type="entry name" value="acetolactate_decarboxylase"/>
    <property type="match status" value="1"/>
</dbReference>
<evidence type="ECO:0000256" key="5">
    <source>
        <dbReference type="ARBA" id="ARBA00020164"/>
    </source>
</evidence>
<dbReference type="EMBL" id="AZEU01000315">
    <property type="protein sequence ID" value="KRL37641.1"/>
    <property type="molecule type" value="Genomic_DNA"/>
</dbReference>
<protein>
    <recommendedName>
        <fullName evidence="5 9">Alpha-acetolactate decarboxylase</fullName>
        <ecNumber evidence="4 9">4.1.1.5</ecNumber>
    </recommendedName>
</protein>
<comment type="similarity">
    <text evidence="3 9">Belongs to the alpha-acetolactate decarboxylase family.</text>
</comment>
<evidence type="ECO:0000256" key="2">
    <source>
        <dbReference type="ARBA" id="ARBA00005170"/>
    </source>
</evidence>
<evidence type="ECO:0000256" key="9">
    <source>
        <dbReference type="PIRNR" id="PIRNR001332"/>
    </source>
</evidence>
<keyword evidence="11" id="KW-1185">Reference proteome</keyword>
<keyword evidence="6 9" id="KW-0210">Decarboxylase</keyword>
<dbReference type="OrthoDB" id="8612680at2"/>
<evidence type="ECO:0000256" key="8">
    <source>
        <dbReference type="ARBA" id="ARBA00023239"/>
    </source>
</evidence>
<evidence type="ECO:0000256" key="3">
    <source>
        <dbReference type="ARBA" id="ARBA00007106"/>
    </source>
</evidence>
<dbReference type="PANTHER" id="PTHR35524">
    <property type="entry name" value="ALPHA-ACETOLACTATE DECARBOXYLASE"/>
    <property type="match status" value="1"/>
</dbReference>
<sequence>MQLYQHGTLANLVPGLFGGTLSIHDLLQHGDTGIGTLSGLDGELIILNGTVFQVNAKGDVRVVDGSEMVPFANVHHADFTPVGELTAVNDAALRERLAQQLISLNVFSSVKLTGTFANVTTRAVAGQKRPYPTLKATAEAQSVFTQAEMHGTIIGYYSPKLFAGVAAPGFHLHFLSDDQQFGGHLLHADVTQANLEIQAFEDLDLHLPLADPEFQALDLDSDQIVSDIELAEK</sequence>
<evidence type="ECO:0000256" key="7">
    <source>
        <dbReference type="ARBA" id="ARBA00023061"/>
    </source>
</evidence>
<dbReference type="NCBIfam" id="TIGR01252">
    <property type="entry name" value="acetolac_decarb"/>
    <property type="match status" value="1"/>
</dbReference>
<accession>A0A0R1PYM4</accession>